<dbReference type="Proteomes" id="UP000515563">
    <property type="component" value="Chromosome"/>
</dbReference>
<name>A0A7G6XA12_9ACTN</name>
<accession>A0A7G6XA12</accession>
<evidence type="ECO:0000313" key="1">
    <source>
        <dbReference type="EMBL" id="QNE23077.1"/>
    </source>
</evidence>
<sequence length="109" mass="12062">MSNVPVARPKIVCLCGSLRFSREFATERTRLTLDLAIVLAPEATEASVLDPLLVRALGELHLRRIDLADEVRIVNPGGYIGVATRREIAYADALGKRVTYFHELATRDS</sequence>
<protein>
    <submittedName>
        <fullName evidence="1">Uncharacterized protein</fullName>
    </submittedName>
</protein>
<keyword evidence="2" id="KW-1185">Reference proteome</keyword>
<dbReference type="EMBL" id="CP043661">
    <property type="protein sequence ID" value="QNE23077.1"/>
    <property type="molecule type" value="Genomic_DNA"/>
</dbReference>
<organism evidence="1 2">
    <name type="scientific">Kribbella qitaiheensis</name>
    <dbReference type="NCBI Taxonomy" id="1544730"/>
    <lineage>
        <taxon>Bacteria</taxon>
        <taxon>Bacillati</taxon>
        <taxon>Actinomycetota</taxon>
        <taxon>Actinomycetes</taxon>
        <taxon>Propionibacteriales</taxon>
        <taxon>Kribbellaceae</taxon>
        <taxon>Kribbella</taxon>
    </lineage>
</organism>
<proteinExistence type="predicted"/>
<dbReference type="KEGG" id="kqi:F1D05_21995"/>
<gene>
    <name evidence="1" type="ORF">F1D05_21995</name>
</gene>
<reference evidence="2" key="1">
    <citation type="submission" date="2019-09" db="EMBL/GenBank/DDBJ databases">
        <title>Antimicrobial potential of Antarctic Bacteria.</title>
        <authorList>
            <person name="Benaud N."/>
            <person name="Edwards R.J."/>
            <person name="Ferrari B.C."/>
        </authorList>
    </citation>
    <scope>NUCLEOTIDE SEQUENCE [LARGE SCALE GENOMIC DNA]</scope>
    <source>
        <strain evidence="2">SPB151</strain>
    </source>
</reference>
<evidence type="ECO:0000313" key="2">
    <source>
        <dbReference type="Proteomes" id="UP000515563"/>
    </source>
</evidence>
<reference evidence="1 2" key="2">
    <citation type="journal article" date="2020" name="Microbiol. Resour. Announc.">
        <title>Antarctic desert soil bacteria exhibit high novel natural product potential, evaluated through long-read genome sequencing and comparative genomics.</title>
        <authorList>
            <person name="Benaud N."/>
            <person name="Edwards R.J."/>
            <person name="Amos T.G."/>
            <person name="D'Agostino P.M."/>
            <person name="Gutierrez-Chavez C."/>
            <person name="Montgomery K."/>
            <person name="Nicetic I."/>
            <person name="Ferrari B.C."/>
        </authorList>
    </citation>
    <scope>NUCLEOTIDE SEQUENCE [LARGE SCALE GENOMIC DNA]</scope>
    <source>
        <strain evidence="1 2">SPB151</strain>
    </source>
</reference>
<dbReference type="AlphaFoldDB" id="A0A7G6XA12"/>